<dbReference type="Proteomes" id="UP001439008">
    <property type="component" value="Unassembled WGS sequence"/>
</dbReference>
<protein>
    <submittedName>
        <fullName evidence="2">Uncharacterized protein</fullName>
    </submittedName>
</protein>
<accession>A0ABV2AU81</accession>
<proteinExistence type="predicted"/>
<gene>
    <name evidence="2" type="ORF">MHBO_004729</name>
</gene>
<evidence type="ECO:0000313" key="3">
    <source>
        <dbReference type="Proteomes" id="UP001439008"/>
    </source>
</evidence>
<evidence type="ECO:0000256" key="1">
    <source>
        <dbReference type="SAM" id="MobiDB-lite"/>
    </source>
</evidence>
<reference evidence="2 3" key="1">
    <citation type="journal article" date="2024" name="BMC Biol.">
        <title>Comparative genomics of Ascetosporea gives new insight into the evolutionary basis for animal parasitism in Rhizaria.</title>
        <authorList>
            <person name="Hiltunen Thoren M."/>
            <person name="Onut-Brannstrom I."/>
            <person name="Alfjorden A."/>
            <person name="Peckova H."/>
            <person name="Swords F."/>
            <person name="Hooper C."/>
            <person name="Holzer A.S."/>
            <person name="Bass D."/>
            <person name="Burki F."/>
        </authorList>
    </citation>
    <scope>NUCLEOTIDE SEQUENCE [LARGE SCALE GENOMIC DNA]</scope>
    <source>
        <strain evidence="2">20-A016</strain>
    </source>
</reference>
<comment type="caution">
    <text evidence="2">The sequence shown here is derived from an EMBL/GenBank/DDBJ whole genome shotgun (WGS) entry which is preliminary data.</text>
</comment>
<name>A0ABV2AU81_9EUKA</name>
<organism evidence="2 3">
    <name type="scientific">Bonamia ostreae</name>
    <dbReference type="NCBI Taxonomy" id="126728"/>
    <lineage>
        <taxon>Eukaryota</taxon>
        <taxon>Sar</taxon>
        <taxon>Rhizaria</taxon>
        <taxon>Endomyxa</taxon>
        <taxon>Ascetosporea</taxon>
        <taxon>Haplosporida</taxon>
        <taxon>Bonamia</taxon>
    </lineage>
</organism>
<dbReference type="EMBL" id="JBDODL010005030">
    <property type="protein sequence ID" value="MES1923184.1"/>
    <property type="molecule type" value="Genomic_DNA"/>
</dbReference>
<evidence type="ECO:0000313" key="2">
    <source>
        <dbReference type="EMBL" id="MES1923184.1"/>
    </source>
</evidence>
<sequence>MEENFDAKPKTTALENDGAEKNNAATLDENAKIVAFEKIKEHSQIWEFRKKLQNLNEKAFNKKTEKDSTIKKVNSFLRKLKSFNEHVESV</sequence>
<feature type="region of interest" description="Disordered" evidence="1">
    <location>
        <begin position="1"/>
        <end position="23"/>
    </location>
</feature>
<feature type="non-terminal residue" evidence="2">
    <location>
        <position position="90"/>
    </location>
</feature>
<keyword evidence="3" id="KW-1185">Reference proteome</keyword>